<gene>
    <name evidence="1" type="ORF">LOK49_LG13G03000</name>
</gene>
<dbReference type="Proteomes" id="UP001060215">
    <property type="component" value="Chromosome 14"/>
</dbReference>
<dbReference type="EMBL" id="CM045771">
    <property type="protein sequence ID" value="KAI7989203.1"/>
    <property type="molecule type" value="Genomic_DNA"/>
</dbReference>
<sequence>MAQQSSRLNRLLTLLDTGSTQATRFTAARQIGDIAKSHPQDLSSLLSKVSQYLRSKNWDTRVAAAHAIGAIAGNVKHTTLTELYSCVETKMSEAGISGIVEDVVAWPNLDSKIVVSSSFRSFDINKVLEFGALLASGGQEYDIASDNMKNPRERLARQKQNLRRRLGLDMCEQFMDVNDMIRDEDLIEHKFNSHGNGVPHQFYTQHSVHNVRQLVSNMVPSYKSRRPSARELNLLKRKAKISSKDQTKGWSKDGDVEVTYCQDMMSPKGFCPDSSISNKPFSDPIPDEDNFEHDGDGGWPFHNFVEQLIVDMFDPVWEVRHGSVMALREILTHQGACAGVYMLDLSSDDPFSETKDKGLELTVKREREIDLNMQVPADEIEPNLKRPKVEDSSSPLTVTSTIISASGDDEIDACVKVEDSERNLSAAPTNGELNFCSVKIEPQSCIDGHEDPDMAEAKGSCEDNCSMGKMNTLKSLPENCVLMNLVKVTRHSWLKNCEFLQDCAIRFLCVLSLDRFGDYVSDQVVAPIRETCAQALGAVLKYMHSSLVHETLNILLQMQCRPEWEVRHGSLLGIKYLVAVRQEMLDDLLGRVLPACKAGLEDPDDDVRAVAADALIPTAAAIVSLKGQTLHSIVMLLWDILLDLDDLSPSTSSVMNLLAEIYSQEEMIPKMSGILPSKMKQEFDLNELVGLDDLGEGTSTQENPYMLSTLAPRLWPFMRHSITSVRYSAIRTLERLLEAGYKRNIAESSSTSFWPSFILGDTLRIVFQNLLLESNAEILQCSERVWRLLLQCSVEDLEAAAKLYISYWLELATTPYGSPLDATKMFWPVALPRKSHFKAAAKMRALKLESDSCVSVASDYAKATVSQEKNGDPSTNPIKIIVGADVEMSVSHTRVVTATALGTFISKLLEGCMQYVVDPLWKALTSLSGVQRQVASMVLISWFKEVKTKQLSGTTSFFLGFSNNLKNWLLDLLGCSDPAFPMKDSLLPYTELSRTYAKMRNEAGQLFRAVEASGMSNSLLSTTKIDLESVSADDAMSFASRLPLLSNDTASEETVGRNIVDELESLKQRLLSTAGYLKCVQGNLHVTVCSLVAAAVIWMSELPAKLNPIILPLMASIKREQEEILQNKAAEALGELISHCIARKPSPNDKLIKNLCSLTLELRETIEDQDLLSFGSSTGKQKSKVHMLASGEDRSRVEGFISRRGSELALKHLCKKFGASLFDMIPKLWDCLTEDITQVIESIKDPQILINNIQVVRSVAPMLDQTLRPKLLTLLPCIFKCIRHSHVAVRLAASRCIASMAKSMTVNVMGAVIVNVIPMLGDMTSVHARQGAGILVSLLVQGLGVELVSYAPLLVVPLLRCMSDCDQSVRQSVTHSFAALVPLLPLARGLSPPIDLSDSLSSSKEDAQFLEQLVDNSHIDDYELSTELKVILRRYQQEGINWLAFLKRFNLHGILCDDMGLGKTLQASAILASDIAEHRAADAGKDPPSSLIICPSTLVGHWVYEIEKFIDASLITTLQYAGSAQERILLRSQFDKHNVIITSYDVVRKDIDYLGQLFWNYCILDEGHIIKNSKSKITCAVKQLKAQHRLVLSGTPIQFQATYGKPLLAARDSKCSAKDAEAGALAMEALHKQVMPFLLRTKDEVLSDLPEKIIQDRYCDLSPVQLKLYERFSGSHMRQEISSMVKSNERDTGESSASPRASSHVFQALQYLLKLCGHPLLVIGEKIPDSFSCVLSELFPANSDIISELHKLHHSPKLVALQEILEECGIGVDASSSEGCVSVGQHRVLIFAQHKAFLDIIERDLFHGHMKSVTYLRLDGSVEPEKRFDIVKAFNSDPTIDVLLLTTHVGGLGLNLTSADTLVFMEHDWNPMRDHQKNYFEKLLNEEHGGRSKGEEVGSNKENQDYRENRLRWFGHIHIQWKQTEAVVKRCDTVMGYQNLVDLTTRTGGLLSNLLAQFGSTVGLFKENLIKAMDRAHRLGQRKVVNVHRLIMRGTLEEKVMSLQKFKVSVANSVINAENASMKTMNTDQLLDLFTSAETKKATAASKGSDGNFDGDTKSVGTGKGLKAILGGLEELWDQSQYTEEYNLSHFLTKLNG</sequence>
<evidence type="ECO:0000313" key="2">
    <source>
        <dbReference type="Proteomes" id="UP001060215"/>
    </source>
</evidence>
<comment type="caution">
    <text evidence="1">The sequence shown here is derived from an EMBL/GenBank/DDBJ whole genome shotgun (WGS) entry which is preliminary data.</text>
</comment>
<name>A0ACC0FK56_9ERIC</name>
<organism evidence="1 2">
    <name type="scientific">Camellia lanceoleosa</name>
    <dbReference type="NCBI Taxonomy" id="1840588"/>
    <lineage>
        <taxon>Eukaryota</taxon>
        <taxon>Viridiplantae</taxon>
        <taxon>Streptophyta</taxon>
        <taxon>Embryophyta</taxon>
        <taxon>Tracheophyta</taxon>
        <taxon>Spermatophyta</taxon>
        <taxon>Magnoliopsida</taxon>
        <taxon>eudicotyledons</taxon>
        <taxon>Gunneridae</taxon>
        <taxon>Pentapetalae</taxon>
        <taxon>asterids</taxon>
        <taxon>Ericales</taxon>
        <taxon>Theaceae</taxon>
        <taxon>Camellia</taxon>
    </lineage>
</organism>
<reference evidence="1 2" key="1">
    <citation type="journal article" date="2022" name="Plant J.">
        <title>Chromosome-level genome of Camellia lanceoleosa provides a valuable resource for understanding genome evolution and self-incompatibility.</title>
        <authorList>
            <person name="Gong W."/>
            <person name="Xiao S."/>
            <person name="Wang L."/>
            <person name="Liao Z."/>
            <person name="Chang Y."/>
            <person name="Mo W."/>
            <person name="Hu G."/>
            <person name="Li W."/>
            <person name="Zhao G."/>
            <person name="Zhu H."/>
            <person name="Hu X."/>
            <person name="Ji K."/>
            <person name="Xiang X."/>
            <person name="Song Q."/>
            <person name="Yuan D."/>
            <person name="Jin S."/>
            <person name="Zhang L."/>
        </authorList>
    </citation>
    <scope>NUCLEOTIDE SEQUENCE [LARGE SCALE GENOMIC DNA]</scope>
    <source>
        <strain evidence="1">SQ_2022a</strain>
    </source>
</reference>
<evidence type="ECO:0000313" key="1">
    <source>
        <dbReference type="EMBL" id="KAI7989203.1"/>
    </source>
</evidence>
<keyword evidence="2" id="KW-1185">Reference proteome</keyword>
<protein>
    <submittedName>
        <fullName evidence="1">TATA-binding protein-associated factor BTAF1</fullName>
    </submittedName>
</protein>
<accession>A0ACC0FK56</accession>
<proteinExistence type="predicted"/>